<dbReference type="InterPro" id="IPR009288">
    <property type="entry name" value="AIG2-like_dom"/>
</dbReference>
<reference evidence="3 4" key="1">
    <citation type="journal article" date="2021" name="Environ. Microbiol.">
        <title>Gene family expansions and transcriptome signatures uncover fungal adaptations to wood decay.</title>
        <authorList>
            <person name="Hage H."/>
            <person name="Miyauchi S."/>
            <person name="Viragh M."/>
            <person name="Drula E."/>
            <person name="Min B."/>
            <person name="Chaduli D."/>
            <person name="Navarro D."/>
            <person name="Favel A."/>
            <person name="Norest M."/>
            <person name="Lesage-Meessen L."/>
            <person name="Balint B."/>
            <person name="Merenyi Z."/>
            <person name="de Eugenio L."/>
            <person name="Morin E."/>
            <person name="Martinez A.T."/>
            <person name="Baldrian P."/>
            <person name="Stursova M."/>
            <person name="Martinez M.J."/>
            <person name="Novotny C."/>
            <person name="Magnuson J.K."/>
            <person name="Spatafora J.W."/>
            <person name="Maurice S."/>
            <person name="Pangilinan J."/>
            <person name="Andreopoulos W."/>
            <person name="LaButti K."/>
            <person name="Hundley H."/>
            <person name="Na H."/>
            <person name="Kuo A."/>
            <person name="Barry K."/>
            <person name="Lipzen A."/>
            <person name="Henrissat B."/>
            <person name="Riley R."/>
            <person name="Ahrendt S."/>
            <person name="Nagy L.G."/>
            <person name="Grigoriev I.V."/>
            <person name="Martin F."/>
            <person name="Rosso M.N."/>
        </authorList>
    </citation>
    <scope>NUCLEOTIDE SEQUENCE [LARGE SCALE GENOMIC DNA]</scope>
    <source>
        <strain evidence="3 4">CIRM-BRFM 1785</strain>
    </source>
</reference>
<evidence type="ECO:0000313" key="4">
    <source>
        <dbReference type="Proteomes" id="UP000814176"/>
    </source>
</evidence>
<evidence type="ECO:0000259" key="2">
    <source>
        <dbReference type="Pfam" id="PF06094"/>
    </source>
</evidence>
<feature type="region of interest" description="Disordered" evidence="1">
    <location>
        <begin position="1"/>
        <end position="22"/>
    </location>
</feature>
<accession>A0ABQ8K0F5</accession>
<dbReference type="GeneID" id="72002612"/>
<dbReference type="Proteomes" id="UP000814176">
    <property type="component" value="Unassembled WGS sequence"/>
</dbReference>
<dbReference type="EMBL" id="JADCUA010000033">
    <property type="protein sequence ID" value="KAH9830135.1"/>
    <property type="molecule type" value="Genomic_DNA"/>
</dbReference>
<organism evidence="3 4">
    <name type="scientific">Rhodofomes roseus</name>
    <dbReference type="NCBI Taxonomy" id="34475"/>
    <lineage>
        <taxon>Eukaryota</taxon>
        <taxon>Fungi</taxon>
        <taxon>Dikarya</taxon>
        <taxon>Basidiomycota</taxon>
        <taxon>Agaricomycotina</taxon>
        <taxon>Agaricomycetes</taxon>
        <taxon>Polyporales</taxon>
        <taxon>Rhodofomes</taxon>
    </lineage>
</organism>
<gene>
    <name evidence="3" type="ORF">C8Q71DRAFT_727649</name>
</gene>
<dbReference type="Pfam" id="PF06094">
    <property type="entry name" value="GGACT"/>
    <property type="match status" value="1"/>
</dbReference>
<comment type="caution">
    <text evidence="3">The sequence shown here is derived from an EMBL/GenBank/DDBJ whole genome shotgun (WGS) entry which is preliminary data.</text>
</comment>
<evidence type="ECO:0000256" key="1">
    <source>
        <dbReference type="SAM" id="MobiDB-lite"/>
    </source>
</evidence>
<dbReference type="RefSeq" id="XP_047773487.1">
    <property type="nucleotide sequence ID" value="XM_047921880.1"/>
</dbReference>
<evidence type="ECO:0000313" key="3">
    <source>
        <dbReference type="EMBL" id="KAH9830135.1"/>
    </source>
</evidence>
<sequence>MLAPKLTTSNHDRSSSTGRFTLYRSSHEPSHEMLGKWTPSSRLCSPRVSADYPAAIQRTETAVIDGLLFRPQTASQRRKLDDFERETLWTRTGELVDADMYMWQGEPWEVLEGKRELEVFVWERLND</sequence>
<name>A0ABQ8K0F5_9APHY</name>
<protein>
    <recommendedName>
        <fullName evidence="2">Gamma-glutamylcyclotransferase AIG2-like domain-containing protein</fullName>
    </recommendedName>
</protein>
<proteinExistence type="predicted"/>
<dbReference type="Gene3D" id="3.10.490.10">
    <property type="entry name" value="Gamma-glutamyl cyclotransferase-like"/>
    <property type="match status" value="1"/>
</dbReference>
<feature type="domain" description="Gamma-glutamylcyclotransferase AIG2-like" evidence="2">
    <location>
        <begin position="45"/>
        <end position="106"/>
    </location>
</feature>
<keyword evidence="4" id="KW-1185">Reference proteome</keyword>